<organism evidence="1 2">
    <name type="scientific">Funneliformis geosporum</name>
    <dbReference type="NCBI Taxonomy" id="1117311"/>
    <lineage>
        <taxon>Eukaryota</taxon>
        <taxon>Fungi</taxon>
        <taxon>Fungi incertae sedis</taxon>
        <taxon>Mucoromycota</taxon>
        <taxon>Glomeromycotina</taxon>
        <taxon>Glomeromycetes</taxon>
        <taxon>Glomerales</taxon>
        <taxon>Glomeraceae</taxon>
        <taxon>Funneliformis</taxon>
    </lineage>
</organism>
<name>A0A9W4SM36_9GLOM</name>
<evidence type="ECO:0000313" key="1">
    <source>
        <dbReference type="EMBL" id="CAI2173591.1"/>
    </source>
</evidence>
<dbReference type="Proteomes" id="UP001153678">
    <property type="component" value="Unassembled WGS sequence"/>
</dbReference>
<proteinExistence type="predicted"/>
<sequence length="92" mass="10142">MEALPLHKVALNFNVKVDFIKSVSEFQVFDDRFRNKLFAPETSCGARISGGKYPFVEVQDSGSSDDDVIDIPCNGPGCTATFTSHHAFLKET</sequence>
<reference evidence="1" key="1">
    <citation type="submission" date="2022-08" db="EMBL/GenBank/DDBJ databases">
        <authorList>
            <person name="Kallberg Y."/>
            <person name="Tangrot J."/>
            <person name="Rosling A."/>
        </authorList>
    </citation>
    <scope>NUCLEOTIDE SEQUENCE</scope>
    <source>
        <strain evidence="1">Wild A</strain>
    </source>
</reference>
<accession>A0A9W4SM36</accession>
<protein>
    <submittedName>
        <fullName evidence="1">5082_t:CDS:1</fullName>
    </submittedName>
</protein>
<gene>
    <name evidence="1" type="ORF">FWILDA_LOCUS6162</name>
</gene>
<evidence type="ECO:0000313" key="2">
    <source>
        <dbReference type="Proteomes" id="UP001153678"/>
    </source>
</evidence>
<comment type="caution">
    <text evidence="1">The sequence shown here is derived from an EMBL/GenBank/DDBJ whole genome shotgun (WGS) entry which is preliminary data.</text>
</comment>
<dbReference type="OrthoDB" id="88517at2759"/>
<dbReference type="AlphaFoldDB" id="A0A9W4SM36"/>
<dbReference type="EMBL" id="CAMKVN010001084">
    <property type="protein sequence ID" value="CAI2173591.1"/>
    <property type="molecule type" value="Genomic_DNA"/>
</dbReference>
<keyword evidence="2" id="KW-1185">Reference proteome</keyword>